<sequence length="203" mass="22643">MPSTTVNVKKKPMQARAKARRDRIIACTEDILSRDGVDAATTTAIAREAEIPVGSIYRYFKDRNDIIALLHQVAYDDVVGTVAAALEKIEPGQGFRATHEALIRTFWRAARSHPTFRVLTRWANAHNSLWDVTPGPESNLEELVRQTLVVAGVKLPEGRENAMMRTAVTTLSVLIDQALEEDNERKADALIDEITNLLTAYFD</sequence>
<dbReference type="EMBL" id="JBHSCR010000001">
    <property type="protein sequence ID" value="MFC4346667.1"/>
    <property type="molecule type" value="Genomic_DNA"/>
</dbReference>
<keyword evidence="2 4" id="KW-0238">DNA-binding</keyword>
<dbReference type="InterPro" id="IPR041669">
    <property type="entry name" value="TetR_C_15"/>
</dbReference>
<dbReference type="Pfam" id="PF17918">
    <property type="entry name" value="TetR_C_15"/>
    <property type="match status" value="1"/>
</dbReference>
<dbReference type="PROSITE" id="PS50977">
    <property type="entry name" value="HTH_TETR_2"/>
    <property type="match status" value="1"/>
</dbReference>
<keyword evidence="1" id="KW-0805">Transcription regulation</keyword>
<feature type="DNA-binding region" description="H-T-H motif" evidence="4">
    <location>
        <begin position="41"/>
        <end position="60"/>
    </location>
</feature>
<evidence type="ECO:0000313" key="7">
    <source>
        <dbReference type="Proteomes" id="UP001595776"/>
    </source>
</evidence>
<dbReference type="InterPro" id="IPR050109">
    <property type="entry name" value="HTH-type_TetR-like_transc_reg"/>
</dbReference>
<proteinExistence type="predicted"/>
<evidence type="ECO:0000256" key="1">
    <source>
        <dbReference type="ARBA" id="ARBA00023015"/>
    </source>
</evidence>
<accession>A0ABV8U647</accession>
<dbReference type="Proteomes" id="UP001595776">
    <property type="component" value="Unassembled WGS sequence"/>
</dbReference>
<dbReference type="PANTHER" id="PTHR30055">
    <property type="entry name" value="HTH-TYPE TRANSCRIPTIONAL REGULATOR RUTR"/>
    <property type="match status" value="1"/>
</dbReference>
<evidence type="ECO:0000256" key="3">
    <source>
        <dbReference type="ARBA" id="ARBA00023163"/>
    </source>
</evidence>
<dbReference type="Gene3D" id="1.10.357.10">
    <property type="entry name" value="Tetracycline Repressor, domain 2"/>
    <property type="match status" value="1"/>
</dbReference>
<name>A0ABV8U647_9PROT</name>
<comment type="caution">
    <text evidence="6">The sequence shown here is derived from an EMBL/GenBank/DDBJ whole genome shotgun (WGS) entry which is preliminary data.</text>
</comment>
<evidence type="ECO:0000256" key="4">
    <source>
        <dbReference type="PROSITE-ProRule" id="PRU00335"/>
    </source>
</evidence>
<feature type="domain" description="HTH tetR-type" evidence="5">
    <location>
        <begin position="18"/>
        <end position="78"/>
    </location>
</feature>
<protein>
    <submittedName>
        <fullName evidence="6">TetR family transcriptional regulator</fullName>
    </submittedName>
</protein>
<evidence type="ECO:0000259" key="5">
    <source>
        <dbReference type="PROSITE" id="PS50977"/>
    </source>
</evidence>
<evidence type="ECO:0000256" key="2">
    <source>
        <dbReference type="ARBA" id="ARBA00023125"/>
    </source>
</evidence>
<keyword evidence="7" id="KW-1185">Reference proteome</keyword>
<dbReference type="PANTHER" id="PTHR30055:SF234">
    <property type="entry name" value="HTH-TYPE TRANSCRIPTIONAL REGULATOR BETI"/>
    <property type="match status" value="1"/>
</dbReference>
<dbReference type="InterPro" id="IPR009057">
    <property type="entry name" value="Homeodomain-like_sf"/>
</dbReference>
<dbReference type="InterPro" id="IPR001647">
    <property type="entry name" value="HTH_TetR"/>
</dbReference>
<dbReference type="SUPFAM" id="SSF46689">
    <property type="entry name" value="Homeodomain-like"/>
    <property type="match status" value="1"/>
</dbReference>
<dbReference type="RefSeq" id="WP_156431969.1">
    <property type="nucleotide sequence ID" value="NZ_JBHSCR010000001.1"/>
</dbReference>
<evidence type="ECO:0000313" key="6">
    <source>
        <dbReference type="EMBL" id="MFC4346667.1"/>
    </source>
</evidence>
<keyword evidence="3" id="KW-0804">Transcription</keyword>
<dbReference type="Pfam" id="PF00440">
    <property type="entry name" value="TetR_N"/>
    <property type="match status" value="1"/>
</dbReference>
<reference evidence="7" key="1">
    <citation type="journal article" date="2019" name="Int. J. Syst. Evol. Microbiol.">
        <title>The Global Catalogue of Microorganisms (GCM) 10K type strain sequencing project: providing services to taxonomists for standard genome sequencing and annotation.</title>
        <authorList>
            <consortium name="The Broad Institute Genomics Platform"/>
            <consortium name="The Broad Institute Genome Sequencing Center for Infectious Disease"/>
            <person name="Wu L."/>
            <person name="Ma J."/>
        </authorList>
    </citation>
    <scope>NUCLEOTIDE SEQUENCE [LARGE SCALE GENOMIC DNA]</scope>
    <source>
        <strain evidence="7">CGMCC 1.15304</strain>
    </source>
</reference>
<organism evidence="6 7">
    <name type="scientific">Kordiimonas lipolytica</name>
    <dbReference type="NCBI Taxonomy" id="1662421"/>
    <lineage>
        <taxon>Bacteria</taxon>
        <taxon>Pseudomonadati</taxon>
        <taxon>Pseudomonadota</taxon>
        <taxon>Alphaproteobacteria</taxon>
        <taxon>Kordiimonadales</taxon>
        <taxon>Kordiimonadaceae</taxon>
        <taxon>Kordiimonas</taxon>
    </lineage>
</organism>
<gene>
    <name evidence="6" type="ORF">ACFO5Q_02255</name>
</gene>